<feature type="domain" description="Glycosyl transferase family 1" evidence="2">
    <location>
        <begin position="281"/>
        <end position="436"/>
    </location>
</feature>
<dbReference type="EMBL" id="LT629799">
    <property type="protein sequence ID" value="SDV02506.1"/>
    <property type="molecule type" value="Genomic_DNA"/>
</dbReference>
<gene>
    <name evidence="3" type="ORF">SAMN04488544_3648</name>
</gene>
<dbReference type="SUPFAM" id="SSF53756">
    <property type="entry name" value="UDP-Glycosyltransferase/glycogen phosphorylase"/>
    <property type="match status" value="1"/>
</dbReference>
<dbReference type="OrthoDB" id="570545at2"/>
<proteinExistence type="predicted"/>
<evidence type="ECO:0000313" key="3">
    <source>
        <dbReference type="EMBL" id="SDV02506.1"/>
    </source>
</evidence>
<dbReference type="GO" id="GO:0016757">
    <property type="term" value="F:glycosyltransferase activity"/>
    <property type="evidence" value="ECO:0007669"/>
    <property type="project" value="InterPro"/>
</dbReference>
<dbReference type="RefSeq" id="WP_091077694.1">
    <property type="nucleotide sequence ID" value="NZ_LT629799.1"/>
</dbReference>
<sequence>MTDAPTPLRTDETPCLLFPELLERGGGLQKAVQERASLYARQWQEVRLLTTGFSRDWYRVPVALKERGSLHSRVRVRNFFAHSDWVSRLGVPPEEAQQTGESGVVSRPQRLRGREPFRLADTRDGQRFPFRYRYFGTDGRLLLTTWSGPESKFEQRAEGPDGSPVDWHAIVAEWVDAEIGDQPRPVLFSLQRGFNDPVLLASTRAYRKVASLHNCHYVDPEDRLSGTRPSFRTLFTQASKVDTIVCLTEQQRGELRRDVPGAHLVSIPYPGRRPAVAEDVEKEPGLVVLVGQLIDRKRVDHAVRAMVDVVAAVPGARLEVYGEGPAHESLQRLVSELGLTEVVSLMGYSTEVGRAQARACCTLMTSTFEGFARVIGESMVRGTPVVSYDVRYGPRDVIRDGVDGLLVSEHHPEALASAIVSLLREPERAYAMGRRALEVADRFPVEDFERAWTAVLTDPARRAGLRARASDLRVRARRSPTVRRLRRLGAVLPRRGARPGRGAAARARVD</sequence>
<reference evidence="4" key="1">
    <citation type="submission" date="2016-10" db="EMBL/GenBank/DDBJ databases">
        <authorList>
            <person name="Varghese N."/>
            <person name="Submissions S."/>
        </authorList>
    </citation>
    <scope>NUCLEOTIDE SEQUENCE [LARGE SCALE GENOMIC DNA]</scope>
    <source>
        <strain evidence="4">DSM 21743</strain>
    </source>
</reference>
<dbReference type="InterPro" id="IPR001296">
    <property type="entry name" value="Glyco_trans_1"/>
</dbReference>
<keyword evidence="4" id="KW-1185">Reference proteome</keyword>
<dbReference type="Gene3D" id="3.40.50.2000">
    <property type="entry name" value="Glycogen Phosphorylase B"/>
    <property type="match status" value="3"/>
</dbReference>
<evidence type="ECO:0000256" key="1">
    <source>
        <dbReference type="ARBA" id="ARBA00022679"/>
    </source>
</evidence>
<dbReference type="PANTHER" id="PTHR12526">
    <property type="entry name" value="GLYCOSYLTRANSFERASE"/>
    <property type="match status" value="1"/>
</dbReference>
<accession>A0A1H2NCC3</accession>
<evidence type="ECO:0000259" key="2">
    <source>
        <dbReference type="Pfam" id="PF00534"/>
    </source>
</evidence>
<dbReference type="AlphaFoldDB" id="A0A1H2NCC3"/>
<keyword evidence="1 3" id="KW-0808">Transferase</keyword>
<dbReference type="Pfam" id="PF00534">
    <property type="entry name" value="Glycos_transf_1"/>
    <property type="match status" value="1"/>
</dbReference>
<organism evidence="3 4">
    <name type="scientific">Microlunatus sagamiharensis</name>
    <dbReference type="NCBI Taxonomy" id="546874"/>
    <lineage>
        <taxon>Bacteria</taxon>
        <taxon>Bacillati</taxon>
        <taxon>Actinomycetota</taxon>
        <taxon>Actinomycetes</taxon>
        <taxon>Propionibacteriales</taxon>
        <taxon>Propionibacteriaceae</taxon>
        <taxon>Microlunatus</taxon>
    </lineage>
</organism>
<dbReference type="STRING" id="546874.SAMN04488544_3648"/>
<protein>
    <submittedName>
        <fullName evidence="3">Glycosyltransferase involved in cell wall bisynthesis</fullName>
    </submittedName>
</protein>
<name>A0A1H2NCC3_9ACTN</name>
<dbReference type="Proteomes" id="UP000198825">
    <property type="component" value="Chromosome I"/>
</dbReference>
<evidence type="ECO:0000313" key="4">
    <source>
        <dbReference type="Proteomes" id="UP000198825"/>
    </source>
</evidence>